<reference evidence="3" key="1">
    <citation type="journal article" date="2019" name="Int. J. Syst. Evol. Microbiol.">
        <title>The Global Catalogue of Microorganisms (GCM) 10K type strain sequencing project: providing services to taxonomists for standard genome sequencing and annotation.</title>
        <authorList>
            <consortium name="The Broad Institute Genomics Platform"/>
            <consortium name="The Broad Institute Genome Sequencing Center for Infectious Disease"/>
            <person name="Wu L."/>
            <person name="Ma J."/>
        </authorList>
    </citation>
    <scope>NUCLEOTIDE SEQUENCE [LARGE SCALE GENOMIC DNA]</scope>
    <source>
        <strain evidence="3">CGMCC 1.13574</strain>
    </source>
</reference>
<proteinExistence type="predicted"/>
<protein>
    <recommendedName>
        <fullName evidence="4">SH3 domain-containing protein</fullName>
    </recommendedName>
</protein>
<keyword evidence="1" id="KW-0732">Signal</keyword>
<evidence type="ECO:0000313" key="2">
    <source>
        <dbReference type="EMBL" id="MFC4729714.1"/>
    </source>
</evidence>
<sequence>MRLLPVLLLACAAIAAPARTEDAPPCRNGLFPEYEGGFRMGTIGPGPRVHFHRDWPAGECPHGDGCRERAYLVPGDAVLLAHAHGEWTCVWYSGTDRAFVGWLPAARIAVEPATTPDDFEGDWSTFHDTASLQVRNLDDGRIAVTGAATWHGIAGNVNVGEVHGTGRPERNRVRIDEPGDGNGCTLWMERVGADLLVVHDNALCGGLNVRFDNVYRRTPPGTGD</sequence>
<feature type="chain" id="PRO_5047185617" description="SH3 domain-containing protein" evidence="1">
    <location>
        <begin position="19"/>
        <end position="224"/>
    </location>
</feature>
<gene>
    <name evidence="2" type="ORF">ACFO3Q_16210</name>
</gene>
<evidence type="ECO:0000313" key="3">
    <source>
        <dbReference type="Proteomes" id="UP001595892"/>
    </source>
</evidence>
<accession>A0ABV9NQI4</accession>
<comment type="caution">
    <text evidence="2">The sequence shown here is derived from an EMBL/GenBank/DDBJ whole genome shotgun (WGS) entry which is preliminary data.</text>
</comment>
<evidence type="ECO:0000256" key="1">
    <source>
        <dbReference type="SAM" id="SignalP"/>
    </source>
</evidence>
<dbReference type="RefSeq" id="WP_377005843.1">
    <property type="nucleotide sequence ID" value="NZ_JBHSGG010000049.1"/>
</dbReference>
<dbReference type="Proteomes" id="UP001595892">
    <property type="component" value="Unassembled WGS sequence"/>
</dbReference>
<name>A0ABV9NQI4_9GAMM</name>
<keyword evidence="3" id="KW-1185">Reference proteome</keyword>
<feature type="signal peptide" evidence="1">
    <location>
        <begin position="1"/>
        <end position="18"/>
    </location>
</feature>
<evidence type="ECO:0008006" key="4">
    <source>
        <dbReference type="Google" id="ProtNLM"/>
    </source>
</evidence>
<organism evidence="2 3">
    <name type="scientific">Coralloluteibacterium thermophilum</name>
    <dbReference type="NCBI Taxonomy" id="2707049"/>
    <lineage>
        <taxon>Bacteria</taxon>
        <taxon>Pseudomonadati</taxon>
        <taxon>Pseudomonadota</taxon>
        <taxon>Gammaproteobacteria</taxon>
        <taxon>Lysobacterales</taxon>
        <taxon>Lysobacteraceae</taxon>
        <taxon>Coralloluteibacterium</taxon>
    </lineage>
</organism>
<dbReference type="EMBL" id="JBHSGG010000049">
    <property type="protein sequence ID" value="MFC4729714.1"/>
    <property type="molecule type" value="Genomic_DNA"/>
</dbReference>